<dbReference type="EMBL" id="JABBWK010000025">
    <property type="protein sequence ID" value="KAG1900727.1"/>
    <property type="molecule type" value="Genomic_DNA"/>
</dbReference>
<dbReference type="Proteomes" id="UP001195769">
    <property type="component" value="Unassembled WGS sequence"/>
</dbReference>
<evidence type="ECO:0000313" key="2">
    <source>
        <dbReference type="Proteomes" id="UP001195769"/>
    </source>
</evidence>
<keyword evidence="2" id="KW-1185">Reference proteome</keyword>
<dbReference type="GeneID" id="64671247"/>
<comment type="caution">
    <text evidence="1">The sequence shown here is derived from an EMBL/GenBank/DDBJ whole genome shotgun (WGS) entry which is preliminary data.</text>
</comment>
<proteinExistence type="predicted"/>
<sequence>MPRLALTPEFQLTAPLALAAAAETRVPANTGLAAKLVVPCLRRRCPESIVPDDIAAEFAALGELKRTEDSDIQSSEPIGEVEALEGNALDLDRGEYHNERIRKMSN</sequence>
<gene>
    <name evidence="1" type="ORF">F5891DRAFT_979962</name>
</gene>
<organism evidence="1 2">
    <name type="scientific">Suillus fuscotomentosus</name>
    <dbReference type="NCBI Taxonomy" id="1912939"/>
    <lineage>
        <taxon>Eukaryota</taxon>
        <taxon>Fungi</taxon>
        <taxon>Dikarya</taxon>
        <taxon>Basidiomycota</taxon>
        <taxon>Agaricomycotina</taxon>
        <taxon>Agaricomycetes</taxon>
        <taxon>Agaricomycetidae</taxon>
        <taxon>Boletales</taxon>
        <taxon>Suillineae</taxon>
        <taxon>Suillaceae</taxon>
        <taxon>Suillus</taxon>
    </lineage>
</organism>
<reference evidence="1" key="1">
    <citation type="journal article" date="2020" name="New Phytol.">
        <title>Comparative genomics reveals dynamic genome evolution in host specialist ectomycorrhizal fungi.</title>
        <authorList>
            <person name="Lofgren L.A."/>
            <person name="Nguyen N.H."/>
            <person name="Vilgalys R."/>
            <person name="Ruytinx J."/>
            <person name="Liao H.L."/>
            <person name="Branco S."/>
            <person name="Kuo A."/>
            <person name="LaButti K."/>
            <person name="Lipzen A."/>
            <person name="Andreopoulos W."/>
            <person name="Pangilinan J."/>
            <person name="Riley R."/>
            <person name="Hundley H."/>
            <person name="Na H."/>
            <person name="Barry K."/>
            <person name="Grigoriev I.V."/>
            <person name="Stajich J.E."/>
            <person name="Kennedy P.G."/>
        </authorList>
    </citation>
    <scope>NUCLEOTIDE SEQUENCE</scope>
    <source>
        <strain evidence="1">FC203</strain>
    </source>
</reference>
<accession>A0AAD4E6Z6</accession>
<protein>
    <submittedName>
        <fullName evidence="1">Uncharacterized protein</fullName>
    </submittedName>
</protein>
<dbReference type="AlphaFoldDB" id="A0AAD4E6Z6"/>
<name>A0AAD4E6Z6_9AGAM</name>
<evidence type="ECO:0000313" key="1">
    <source>
        <dbReference type="EMBL" id="KAG1900727.1"/>
    </source>
</evidence>
<dbReference type="RefSeq" id="XP_041226303.1">
    <property type="nucleotide sequence ID" value="XM_041376949.1"/>
</dbReference>